<dbReference type="EMBL" id="QTTT01000001">
    <property type="protein sequence ID" value="REE96695.1"/>
    <property type="molecule type" value="Genomic_DNA"/>
</dbReference>
<comment type="caution">
    <text evidence="2">The sequence shown here is derived from an EMBL/GenBank/DDBJ whole genome shotgun (WGS) entry which is preliminary data.</text>
</comment>
<gene>
    <name evidence="2" type="ORF">DFJ69_2141</name>
</gene>
<name>A0A3D9SUL7_9ACTN</name>
<dbReference type="RefSeq" id="WP_147312267.1">
    <property type="nucleotide sequence ID" value="NZ_QTTT01000001.1"/>
</dbReference>
<dbReference type="Proteomes" id="UP000256661">
    <property type="component" value="Unassembled WGS sequence"/>
</dbReference>
<evidence type="ECO:0000313" key="3">
    <source>
        <dbReference type="Proteomes" id="UP000256661"/>
    </source>
</evidence>
<accession>A0A3D9SUL7</accession>
<protein>
    <recommendedName>
        <fullName evidence="1">Outer membrane channel protein CpnT-like N-terminal domain-containing protein</fullName>
    </recommendedName>
</protein>
<feature type="domain" description="Outer membrane channel protein CpnT-like N-terminal" evidence="1">
    <location>
        <begin position="140"/>
        <end position="284"/>
    </location>
</feature>
<proteinExistence type="predicted"/>
<sequence length="414" mass="43903">MTRVWVNTDLVEGVARNAAIGQNGIGATWQRLGSALAGSEGMAGNPDKDKSAAEFAPVYTRAVQAAWQGFAALHRSTGQMSKGLTQTAFNHLEADDRSTIGDRFSVVPEPRSFLDSVIKTEVSGPLNVPPPPSVTGPGVEPPKSLLETLTGIDLIDTSDLWPTGDSTALARASASWKSAHDSLIAIRGGIVADVRKVTEHSDAPDIDAFGYYWKKIYAPGVQSTLMEGLPQLCLNISRACGEYAEKLFQTRVEINGVAGNPIAALIAVAALRASLAAAATKLLQAVSAITAGVLADHIITSVTIGAAGAPDLRILKAELDDSVLREWQDLSENPPDPGDLEGDEQRIADDLGYTRQQIEDAIHAVKNSPGWRGLGENRNPDVVVDVNTGEVYPRTPSGVGEDSIGNIKDYLPRK</sequence>
<reference evidence="2 3" key="1">
    <citation type="submission" date="2018-08" db="EMBL/GenBank/DDBJ databases">
        <title>Sequencing the genomes of 1000 actinobacteria strains.</title>
        <authorList>
            <person name="Klenk H.-P."/>
        </authorList>
    </citation>
    <scope>NUCLEOTIDE SEQUENCE [LARGE SCALE GENOMIC DNA]</scope>
    <source>
        <strain evidence="2 3">DSM 43927</strain>
    </source>
</reference>
<dbReference type="InterPro" id="IPR057746">
    <property type="entry name" value="CpnT-like_N"/>
</dbReference>
<dbReference type="Pfam" id="PF25547">
    <property type="entry name" value="WXG100_2"/>
    <property type="match status" value="1"/>
</dbReference>
<keyword evidence="3" id="KW-1185">Reference proteome</keyword>
<evidence type="ECO:0000259" key="1">
    <source>
        <dbReference type="Pfam" id="PF25547"/>
    </source>
</evidence>
<dbReference type="OrthoDB" id="3460530at2"/>
<organism evidence="2 3">
    <name type="scientific">Thermomonospora umbrina</name>
    <dbReference type="NCBI Taxonomy" id="111806"/>
    <lineage>
        <taxon>Bacteria</taxon>
        <taxon>Bacillati</taxon>
        <taxon>Actinomycetota</taxon>
        <taxon>Actinomycetes</taxon>
        <taxon>Streptosporangiales</taxon>
        <taxon>Thermomonosporaceae</taxon>
        <taxon>Thermomonospora</taxon>
    </lineage>
</organism>
<dbReference type="AlphaFoldDB" id="A0A3D9SUL7"/>
<evidence type="ECO:0000313" key="2">
    <source>
        <dbReference type="EMBL" id="REE96695.1"/>
    </source>
</evidence>